<gene>
    <name evidence="3" type="ORF">CQA69_01230</name>
</gene>
<feature type="domain" description="Rhodanese" evidence="2">
    <location>
        <begin position="18"/>
        <end position="133"/>
    </location>
</feature>
<dbReference type="Gene3D" id="3.40.250.10">
    <property type="entry name" value="Rhodanese-like domain"/>
    <property type="match status" value="1"/>
</dbReference>
<sequence>MLSELEFENFNQENFDFLIDARSPKEFAHSHFQGALNFYALNDDEHQKIGTLYKQNQALAKAEGASCICANMSCHIPIIAQKFRIGSKVGIYCARGGLRSKAIAVILSELGYRVVRLKGGFKAYRAFLLKYFDKSLNLKLFALCGNTGCGKSELLELLPQAINLEKMANHLGSSFGDILGDQPTQKAFESLLFYAMKEIKNFAFIESESRKIGDIILPLKLYESMQNAFKIYCFCSLENRIRRIQKFYKDRMTPLKFKECVKRISPYVSMNFRQDLLQSYESQKLEKVISMLLEYYDKSYKQPERIDFRLNTDDILKAKEELLNFLKTKYKINF</sequence>
<dbReference type="SMART" id="SM00450">
    <property type="entry name" value="RHOD"/>
    <property type="match status" value="1"/>
</dbReference>
<proteinExistence type="predicted"/>
<protein>
    <submittedName>
        <fullName evidence="3">tRNA 2-selenouridine(34) synthase MnmH</fullName>
    </submittedName>
</protein>
<name>A0A4U7BKN9_9BACT</name>
<dbReference type="InterPro" id="IPR058840">
    <property type="entry name" value="AAA_SelU"/>
</dbReference>
<accession>A0A4U7BKN9</accession>
<dbReference type="NCBIfam" id="TIGR03167">
    <property type="entry name" value="tRNA_sel_U_synt"/>
    <property type="match status" value="1"/>
</dbReference>
<dbReference type="InterPro" id="IPR001763">
    <property type="entry name" value="Rhodanese-like_dom"/>
</dbReference>
<evidence type="ECO:0000313" key="3">
    <source>
        <dbReference type="EMBL" id="TKX32179.1"/>
    </source>
</evidence>
<dbReference type="NCBIfam" id="NF008750">
    <property type="entry name" value="PRK11784.1-2"/>
    <property type="match status" value="1"/>
</dbReference>
<dbReference type="EMBL" id="NXLZ01000001">
    <property type="protein sequence ID" value="TKX32179.1"/>
    <property type="molecule type" value="Genomic_DNA"/>
</dbReference>
<dbReference type="SUPFAM" id="SSF52821">
    <property type="entry name" value="Rhodanese/Cell cycle control phosphatase"/>
    <property type="match status" value="1"/>
</dbReference>
<dbReference type="GO" id="GO:0043828">
    <property type="term" value="F:tRNA 2-selenouridine synthase activity"/>
    <property type="evidence" value="ECO:0007669"/>
    <property type="project" value="InterPro"/>
</dbReference>
<evidence type="ECO:0000313" key="4">
    <source>
        <dbReference type="Proteomes" id="UP000308838"/>
    </source>
</evidence>
<dbReference type="AlphaFoldDB" id="A0A4U7BKN9"/>
<keyword evidence="4" id="KW-1185">Reference proteome</keyword>
<reference evidence="3 4" key="1">
    <citation type="submission" date="2018-05" db="EMBL/GenBank/DDBJ databases">
        <title>Novel Campyloabacter and Helicobacter Species and Strains.</title>
        <authorList>
            <person name="Mannion A.J."/>
            <person name="Shen Z."/>
            <person name="Fox J.G."/>
        </authorList>
    </citation>
    <scope>NUCLEOTIDE SEQUENCE [LARGE SCALE GENOMIC DNA]</scope>
    <source>
        <strain evidence="4">MIT17-664</strain>
    </source>
</reference>
<dbReference type="PANTHER" id="PTHR30401:SF0">
    <property type="entry name" value="TRNA 2-SELENOURIDINE SYNTHASE"/>
    <property type="match status" value="1"/>
</dbReference>
<dbReference type="InterPro" id="IPR036873">
    <property type="entry name" value="Rhodanese-like_dom_sf"/>
</dbReference>
<dbReference type="OrthoDB" id="285281at2"/>
<comment type="caution">
    <text evidence="3">The sequence shown here is derived from an EMBL/GenBank/DDBJ whole genome shotgun (WGS) entry which is preliminary data.</text>
</comment>
<keyword evidence="1" id="KW-0711">Selenium</keyword>
<dbReference type="Proteomes" id="UP000308838">
    <property type="component" value="Unassembled WGS sequence"/>
</dbReference>
<dbReference type="RefSeq" id="WP_137620021.1">
    <property type="nucleotide sequence ID" value="NZ_NXLZ01000001.1"/>
</dbReference>
<dbReference type="Pfam" id="PF26341">
    <property type="entry name" value="AAA_SelU"/>
    <property type="match status" value="1"/>
</dbReference>
<dbReference type="PROSITE" id="PS50206">
    <property type="entry name" value="RHODANESE_3"/>
    <property type="match status" value="1"/>
</dbReference>
<dbReference type="Pfam" id="PF00581">
    <property type="entry name" value="Rhodanese"/>
    <property type="match status" value="1"/>
</dbReference>
<dbReference type="PANTHER" id="PTHR30401">
    <property type="entry name" value="TRNA 2-SELENOURIDINE SYNTHASE"/>
    <property type="match status" value="1"/>
</dbReference>
<dbReference type="SUPFAM" id="SSF52540">
    <property type="entry name" value="P-loop containing nucleoside triphosphate hydrolases"/>
    <property type="match status" value="1"/>
</dbReference>
<dbReference type="InterPro" id="IPR027417">
    <property type="entry name" value="P-loop_NTPase"/>
</dbReference>
<evidence type="ECO:0000259" key="2">
    <source>
        <dbReference type="PROSITE" id="PS50206"/>
    </source>
</evidence>
<evidence type="ECO:0000256" key="1">
    <source>
        <dbReference type="ARBA" id="ARBA00023266"/>
    </source>
</evidence>
<dbReference type="Gene3D" id="3.40.50.300">
    <property type="entry name" value="P-loop containing nucleotide triphosphate hydrolases"/>
    <property type="match status" value="1"/>
</dbReference>
<dbReference type="GO" id="GO:0002098">
    <property type="term" value="P:tRNA wobble uridine modification"/>
    <property type="evidence" value="ECO:0007669"/>
    <property type="project" value="InterPro"/>
</dbReference>
<dbReference type="InterPro" id="IPR017582">
    <property type="entry name" value="SelU"/>
</dbReference>
<organism evidence="3 4">
    <name type="scientific">Campylobacter estrildidarum</name>
    <dbReference type="NCBI Taxonomy" id="2510189"/>
    <lineage>
        <taxon>Bacteria</taxon>
        <taxon>Pseudomonadati</taxon>
        <taxon>Campylobacterota</taxon>
        <taxon>Epsilonproteobacteria</taxon>
        <taxon>Campylobacterales</taxon>
        <taxon>Campylobacteraceae</taxon>
        <taxon>Campylobacter</taxon>
    </lineage>
</organism>